<organism evidence="1 2">
    <name type="scientific">Staphylococcus hominis</name>
    <dbReference type="NCBI Taxonomy" id="1290"/>
    <lineage>
        <taxon>Bacteria</taxon>
        <taxon>Bacillati</taxon>
        <taxon>Bacillota</taxon>
        <taxon>Bacilli</taxon>
        <taxon>Bacillales</taxon>
        <taxon>Staphylococcaceae</taxon>
        <taxon>Staphylococcus</taxon>
    </lineage>
</organism>
<feature type="non-terminal residue" evidence="1">
    <location>
        <position position="1"/>
    </location>
</feature>
<evidence type="ECO:0000313" key="1">
    <source>
        <dbReference type="EMBL" id="MCM5673629.1"/>
    </source>
</evidence>
<dbReference type="EMBL" id="JAGHKT020000110">
    <property type="protein sequence ID" value="MCM5673629.1"/>
    <property type="molecule type" value="Genomic_DNA"/>
</dbReference>
<accession>A0A8X8GTY0</accession>
<evidence type="ECO:0000313" key="2">
    <source>
        <dbReference type="Proteomes" id="UP000665944"/>
    </source>
</evidence>
<name>A0A8X8GTY0_STAHO</name>
<dbReference type="AlphaFoldDB" id="A0A8X8GTY0"/>
<reference evidence="1 2" key="1">
    <citation type="submission" date="2022-06" db="EMBL/GenBank/DDBJ databases">
        <title>Staphylococcus hominis ShoR14 genome sequence.</title>
        <authorList>
            <person name="Yeo C.C."/>
            <person name="Chew C.H."/>
            <person name="Che Hamzah A.M."/>
            <person name="Al-Trad E.I."/>
        </authorList>
    </citation>
    <scope>NUCLEOTIDE SEQUENCE [LARGE SCALE GENOMIC DNA]</scope>
    <source>
        <strain evidence="1 2">ShoR14</strain>
    </source>
</reference>
<protein>
    <submittedName>
        <fullName evidence="1">DUF2817 domain-containing protein</fullName>
    </submittedName>
</protein>
<comment type="caution">
    <text evidence="1">The sequence shown here is derived from an EMBL/GenBank/DDBJ whole genome shotgun (WGS) entry which is preliminary data.</text>
</comment>
<feature type="non-terminal residue" evidence="1">
    <location>
        <position position="135"/>
    </location>
</feature>
<proteinExistence type="predicted"/>
<gene>
    <name evidence="1" type="ORF">J7T32_012965</name>
</gene>
<keyword evidence="2" id="KW-1185">Reference proteome</keyword>
<sequence length="135" mass="15597">DAIFGARFVRENELNFIATRDMLTNIEKLLDKHSRNETKAHTADQIKYTLPTGPSTTVDKELRYQHKRVKNLVLGNLGNGQQEVRDSRVSMDGQSHSLLSERLRHDFAYIEEETDKLMNVTDDPAYLFNPPYMKS</sequence>
<dbReference type="Proteomes" id="UP000665944">
    <property type="component" value="Unassembled WGS sequence"/>
</dbReference>